<dbReference type="SUPFAM" id="SSF55811">
    <property type="entry name" value="Nudix"/>
    <property type="match status" value="1"/>
</dbReference>
<dbReference type="Pfam" id="PF00293">
    <property type="entry name" value="NUDIX"/>
    <property type="match status" value="1"/>
</dbReference>
<dbReference type="Proteomes" id="UP000780875">
    <property type="component" value="Unassembled WGS sequence"/>
</dbReference>
<dbReference type="Gene3D" id="3.90.79.10">
    <property type="entry name" value="Nucleoside Triphosphate Pyrophosphohydrolase"/>
    <property type="match status" value="1"/>
</dbReference>
<comment type="cofactor">
    <cofactor evidence="1">
        <name>Mg(2+)</name>
        <dbReference type="ChEBI" id="CHEBI:18420"/>
    </cofactor>
</comment>
<evidence type="ECO:0000256" key="1">
    <source>
        <dbReference type="ARBA" id="ARBA00001946"/>
    </source>
</evidence>
<dbReference type="RefSeq" id="WP_224121785.1">
    <property type="nucleotide sequence ID" value="NZ_JAIQZJ010000001.1"/>
</dbReference>
<sequence length="162" mass="17799">MPIPPYVAEMRALIGTREMWLPGVTAIVLRGPAEAREVLLTLRFDNGQWAPITGILDPGEEPAVGTAREAFEEAAVEVSVDRLASVKVSPQVTHANGDLAIYLDLTFACSWVSGEARVNDDENTDVRWWPLSDLPPMPEWLVERIDDVLAGETATRFRSAVS</sequence>
<dbReference type="PANTHER" id="PTHR43046">
    <property type="entry name" value="GDP-MANNOSE MANNOSYL HYDROLASE"/>
    <property type="match status" value="1"/>
</dbReference>
<dbReference type="EMBL" id="JAIQZJ010000001">
    <property type="protein sequence ID" value="MBZ5737434.1"/>
    <property type="molecule type" value="Genomic_DNA"/>
</dbReference>
<dbReference type="PANTHER" id="PTHR43046:SF16">
    <property type="entry name" value="ADP-RIBOSE PYROPHOSPHATASE YJHB-RELATED"/>
    <property type="match status" value="1"/>
</dbReference>
<dbReference type="PROSITE" id="PS51462">
    <property type="entry name" value="NUDIX"/>
    <property type="match status" value="1"/>
</dbReference>
<dbReference type="CDD" id="cd18879">
    <property type="entry name" value="NUDIX_Hydrolase"/>
    <property type="match status" value="1"/>
</dbReference>
<dbReference type="InterPro" id="IPR000086">
    <property type="entry name" value="NUDIX_hydrolase_dom"/>
</dbReference>
<protein>
    <submittedName>
        <fullName evidence="4">NUDIX domain-containing protein</fullName>
    </submittedName>
</protein>
<feature type="domain" description="Nudix hydrolase" evidence="3">
    <location>
        <begin position="19"/>
        <end position="154"/>
    </location>
</feature>
<organism evidence="4 5">
    <name type="scientific">Nocardioides mangrovi</name>
    <dbReference type="NCBI Taxonomy" id="2874580"/>
    <lineage>
        <taxon>Bacteria</taxon>
        <taxon>Bacillati</taxon>
        <taxon>Actinomycetota</taxon>
        <taxon>Actinomycetes</taxon>
        <taxon>Propionibacteriales</taxon>
        <taxon>Nocardioidaceae</taxon>
        <taxon>Nocardioides</taxon>
    </lineage>
</organism>
<evidence type="ECO:0000259" key="3">
    <source>
        <dbReference type="PROSITE" id="PS51462"/>
    </source>
</evidence>
<name>A0ABS7U8X9_9ACTN</name>
<evidence type="ECO:0000313" key="4">
    <source>
        <dbReference type="EMBL" id="MBZ5737434.1"/>
    </source>
</evidence>
<accession>A0ABS7U8X9</accession>
<evidence type="ECO:0000313" key="5">
    <source>
        <dbReference type="Proteomes" id="UP000780875"/>
    </source>
</evidence>
<keyword evidence="5" id="KW-1185">Reference proteome</keyword>
<gene>
    <name evidence="4" type="ORF">K8U61_04610</name>
</gene>
<evidence type="ECO:0000256" key="2">
    <source>
        <dbReference type="ARBA" id="ARBA00022801"/>
    </source>
</evidence>
<keyword evidence="2" id="KW-0378">Hydrolase</keyword>
<proteinExistence type="predicted"/>
<reference evidence="4 5" key="1">
    <citation type="submission" date="2021-09" db="EMBL/GenBank/DDBJ databases">
        <title>Whole genome sequence of Nocardioides sp. GBK3QG-3.</title>
        <authorList>
            <person name="Tuo L."/>
        </authorList>
    </citation>
    <scope>NUCLEOTIDE SEQUENCE [LARGE SCALE GENOMIC DNA]</scope>
    <source>
        <strain evidence="4 5">GBK3QG-3</strain>
    </source>
</reference>
<comment type="caution">
    <text evidence="4">The sequence shown here is derived from an EMBL/GenBank/DDBJ whole genome shotgun (WGS) entry which is preliminary data.</text>
</comment>
<dbReference type="InterPro" id="IPR015797">
    <property type="entry name" value="NUDIX_hydrolase-like_dom_sf"/>
</dbReference>